<gene>
    <name evidence="2" type="ORF">Lqui_1145</name>
</gene>
<keyword evidence="3" id="KW-1185">Reference proteome</keyword>
<feature type="transmembrane region" description="Helical" evidence="1">
    <location>
        <begin position="256"/>
        <end position="287"/>
    </location>
</feature>
<comment type="caution">
    <text evidence="2">The sequence shown here is derived from an EMBL/GenBank/DDBJ whole genome shotgun (WGS) entry which is preliminary data.</text>
</comment>
<dbReference type="EMBL" id="LNYS01000006">
    <property type="protein sequence ID" value="KTD52301.1"/>
    <property type="molecule type" value="Genomic_DNA"/>
</dbReference>
<proteinExistence type="predicted"/>
<accession>A0A0W0Y5P8</accession>
<evidence type="ECO:0000313" key="3">
    <source>
        <dbReference type="Proteomes" id="UP000054618"/>
    </source>
</evidence>
<keyword evidence="1" id="KW-1133">Transmembrane helix</keyword>
<organism evidence="2 3">
    <name type="scientific">Legionella quinlivanii</name>
    <dbReference type="NCBI Taxonomy" id="45073"/>
    <lineage>
        <taxon>Bacteria</taxon>
        <taxon>Pseudomonadati</taxon>
        <taxon>Pseudomonadota</taxon>
        <taxon>Gammaproteobacteria</taxon>
        <taxon>Legionellales</taxon>
        <taxon>Legionellaceae</taxon>
        <taxon>Legionella</taxon>
    </lineage>
</organism>
<dbReference type="OrthoDB" id="5653038at2"/>
<feature type="transmembrane region" description="Helical" evidence="1">
    <location>
        <begin position="148"/>
        <end position="173"/>
    </location>
</feature>
<evidence type="ECO:0000256" key="1">
    <source>
        <dbReference type="SAM" id="Phobius"/>
    </source>
</evidence>
<evidence type="ECO:0000313" key="2">
    <source>
        <dbReference type="EMBL" id="KTD52301.1"/>
    </source>
</evidence>
<dbReference type="Proteomes" id="UP000054618">
    <property type="component" value="Unassembled WGS sequence"/>
</dbReference>
<feature type="transmembrane region" description="Helical" evidence="1">
    <location>
        <begin position="117"/>
        <end position="136"/>
    </location>
</feature>
<dbReference type="AlphaFoldDB" id="A0A0W0Y5P8"/>
<dbReference type="PATRIC" id="fig|45073.5.peg.1209"/>
<name>A0A0W0Y5P8_9GAMM</name>
<reference evidence="2 3" key="1">
    <citation type="submission" date="2015-11" db="EMBL/GenBank/DDBJ databases">
        <title>Genomic analysis of 38 Legionella species identifies large and diverse effector repertoires.</title>
        <authorList>
            <person name="Burstein D."/>
            <person name="Amaro F."/>
            <person name="Zusman T."/>
            <person name="Lifshitz Z."/>
            <person name="Cohen O."/>
            <person name="Gilbert J.A."/>
            <person name="Pupko T."/>
            <person name="Shuman H.A."/>
            <person name="Segal G."/>
        </authorList>
    </citation>
    <scope>NUCLEOTIDE SEQUENCE [LARGE SCALE GENOMIC DNA]</scope>
    <source>
        <strain evidence="2 3">CDC#1442-AUS-E</strain>
    </source>
</reference>
<dbReference type="RefSeq" id="WP_103989280.1">
    <property type="nucleotide sequence ID" value="NZ_CAAAIK010000003.1"/>
</dbReference>
<keyword evidence="1" id="KW-0472">Membrane</keyword>
<feature type="transmembrane region" description="Helical" evidence="1">
    <location>
        <begin position="293"/>
        <end position="313"/>
    </location>
</feature>
<keyword evidence="1" id="KW-0812">Transmembrane</keyword>
<protein>
    <submittedName>
        <fullName evidence="2">Coiled-coil protein</fullName>
    </submittedName>
</protein>
<sequence length="419" mass="47101">MDLRLRGDDKLKAIPGCTITRREKMVNLVKLSAKTRRYIQQMNEINQGVNYFPQEFAEEKLPLSLLLPWLKSNPVADKKQQLILEQVQAALLKDIYQILHTEVREKEKKSKWAKFKFILLFVSGTLYFICEGFDGISNVLGLFSIPTAAVFVASLLFSAISILLFYGLDLSALAKEFGIKMRQVPQLTNVYAKQVKLIHAIQAKLAEIYDETENLGVLQDYLTLSQVLQLKYVELDEARAILQARRSSTASKALKLLAVSLQAITVFSGAFCAGQTVSMFIAGWVLASVSPTFWPVLLTSILVGACALVCYWYSTKPEIEELVGRQLGLDEEVINLLCDEEAVSQQKAQLEKLEGRLMKKLLTLEKRTEPLLNSEARMPIRINSIARTLSNSSFFSNQEPQASFILKLEAPVSQELQCP</sequence>